<feature type="coiled-coil region" evidence="1">
    <location>
        <begin position="148"/>
        <end position="189"/>
    </location>
</feature>
<keyword evidence="1" id="KW-0175">Coiled coil</keyword>
<organism evidence="3 4">
    <name type="scientific">Alligator mississippiensis</name>
    <name type="common">American alligator</name>
    <dbReference type="NCBI Taxonomy" id="8496"/>
    <lineage>
        <taxon>Eukaryota</taxon>
        <taxon>Metazoa</taxon>
        <taxon>Chordata</taxon>
        <taxon>Craniata</taxon>
        <taxon>Vertebrata</taxon>
        <taxon>Euteleostomi</taxon>
        <taxon>Archelosauria</taxon>
        <taxon>Archosauria</taxon>
        <taxon>Crocodylia</taxon>
        <taxon>Alligatoridae</taxon>
        <taxon>Alligatorinae</taxon>
        <taxon>Alligator</taxon>
    </lineage>
</organism>
<feature type="region of interest" description="Disordered" evidence="2">
    <location>
        <begin position="207"/>
        <end position="230"/>
    </location>
</feature>
<evidence type="ECO:0000313" key="3">
    <source>
        <dbReference type="EMBL" id="KYO24112.1"/>
    </source>
</evidence>
<proteinExistence type="predicted"/>
<reference evidence="3 4" key="1">
    <citation type="journal article" date="2012" name="Genome Biol.">
        <title>Sequencing three crocodilian genomes to illuminate the evolution of archosaurs and amniotes.</title>
        <authorList>
            <person name="St John J.A."/>
            <person name="Braun E.L."/>
            <person name="Isberg S.R."/>
            <person name="Miles L.G."/>
            <person name="Chong A.Y."/>
            <person name="Gongora J."/>
            <person name="Dalzell P."/>
            <person name="Moran C."/>
            <person name="Bed'hom B."/>
            <person name="Abzhanov A."/>
            <person name="Burgess S.C."/>
            <person name="Cooksey A.M."/>
            <person name="Castoe T.A."/>
            <person name="Crawford N.G."/>
            <person name="Densmore L.D."/>
            <person name="Drew J.C."/>
            <person name="Edwards S.V."/>
            <person name="Faircloth B.C."/>
            <person name="Fujita M.K."/>
            <person name="Greenwold M.J."/>
            <person name="Hoffmann F.G."/>
            <person name="Howard J.M."/>
            <person name="Iguchi T."/>
            <person name="Janes D.E."/>
            <person name="Khan S.Y."/>
            <person name="Kohno S."/>
            <person name="de Koning A.J."/>
            <person name="Lance S.L."/>
            <person name="McCarthy F.M."/>
            <person name="McCormack J.E."/>
            <person name="Merchant M.E."/>
            <person name="Peterson D.G."/>
            <person name="Pollock D.D."/>
            <person name="Pourmand N."/>
            <person name="Raney B.J."/>
            <person name="Roessler K.A."/>
            <person name="Sanford J.R."/>
            <person name="Sawyer R.H."/>
            <person name="Schmidt C.J."/>
            <person name="Triplett E.W."/>
            <person name="Tuberville T.D."/>
            <person name="Venegas-Anaya M."/>
            <person name="Howard J.T."/>
            <person name="Jarvis E.D."/>
            <person name="Guillette L.J.Jr."/>
            <person name="Glenn T.C."/>
            <person name="Green R.E."/>
            <person name="Ray D.A."/>
        </authorList>
    </citation>
    <scope>NUCLEOTIDE SEQUENCE [LARGE SCALE GENOMIC DNA]</scope>
    <source>
        <strain evidence="3">KSC_2009_1</strain>
    </source>
</reference>
<gene>
    <name evidence="3" type="ORF">Y1Q_0022922</name>
</gene>
<evidence type="ECO:0000313" key="4">
    <source>
        <dbReference type="Proteomes" id="UP000050525"/>
    </source>
</evidence>
<dbReference type="STRING" id="8496.A0A151MHV8"/>
<protein>
    <submittedName>
        <fullName evidence="3">Uncharacterized protein</fullName>
    </submittedName>
</protein>
<dbReference type="Proteomes" id="UP000050525">
    <property type="component" value="Unassembled WGS sequence"/>
</dbReference>
<sequence>MAAAEEKSQANWEELLKSAFTGQMNLERIFKNKGYLIEYPKLKKFQTYLKEVTDEEKKAIYEAYSKMFDISEGTEVMEKQIQNFRKGEKEGKSLSLTDLTDLQNIKSKIKNFMDSAQGMKQVFLQFIDQVHNQLCYCRNFKCDCEKVLKDVQVTLEREREKKEKAEQDQQRARQEMEKARIQIKEYLNSSPLWYDLKFMASFMEGSDGNHSNEPNLAKDQGSGLSERMKEDNDKAKGLVEALKKTSEAFRQSLNENKGQELIEFICNLTSYEQKKDDCKELMKILSEGLDNLEVLMSQWKNMVNFFETLESCLGQVNLNLDSVEVTQKFTKSNPNLPVYDQAIKSLHEAYLLSSTYIKLYDSAE</sequence>
<evidence type="ECO:0000256" key="1">
    <source>
        <dbReference type="SAM" id="Coils"/>
    </source>
</evidence>
<evidence type="ECO:0000256" key="2">
    <source>
        <dbReference type="SAM" id="MobiDB-lite"/>
    </source>
</evidence>
<comment type="caution">
    <text evidence="3">The sequence shown here is derived from an EMBL/GenBank/DDBJ whole genome shotgun (WGS) entry which is preliminary data.</text>
</comment>
<accession>A0A151MHV8</accession>
<name>A0A151MHV8_ALLMI</name>
<dbReference type="EMBL" id="AKHW03006127">
    <property type="protein sequence ID" value="KYO24112.1"/>
    <property type="molecule type" value="Genomic_DNA"/>
</dbReference>
<keyword evidence="4" id="KW-1185">Reference proteome</keyword>
<dbReference type="AlphaFoldDB" id="A0A151MHV8"/>